<name>A0A3L7A4U1_9HYPH</name>
<dbReference type="RefSeq" id="WP_121624580.1">
    <property type="nucleotide sequence ID" value="NZ_JACIIW010000011.1"/>
</dbReference>
<protein>
    <recommendedName>
        <fullName evidence="3">DUF2946 domain-containing protein</fullName>
    </recommendedName>
</protein>
<evidence type="ECO:0000313" key="2">
    <source>
        <dbReference type="Proteomes" id="UP000269692"/>
    </source>
</evidence>
<dbReference type="Proteomes" id="UP000269692">
    <property type="component" value="Unassembled WGS sequence"/>
</dbReference>
<organism evidence="1 2">
    <name type="scientific">Xanthobacter tagetidis</name>
    <dbReference type="NCBI Taxonomy" id="60216"/>
    <lineage>
        <taxon>Bacteria</taxon>
        <taxon>Pseudomonadati</taxon>
        <taxon>Pseudomonadota</taxon>
        <taxon>Alphaproteobacteria</taxon>
        <taxon>Hyphomicrobiales</taxon>
        <taxon>Xanthobacteraceae</taxon>
        <taxon>Xanthobacter</taxon>
    </lineage>
</organism>
<comment type="caution">
    <text evidence="1">The sequence shown here is derived from an EMBL/GenBank/DDBJ whole genome shotgun (WGS) entry which is preliminary data.</text>
</comment>
<proteinExistence type="predicted"/>
<dbReference type="AlphaFoldDB" id="A0A3L7A4U1"/>
<keyword evidence="2" id="KW-1185">Reference proteome</keyword>
<evidence type="ECO:0000313" key="1">
    <source>
        <dbReference type="EMBL" id="RLP75114.1"/>
    </source>
</evidence>
<sequence length="125" mass="12864">MNGFPQARRLCFALAAAYLLALQMLVSGFVLGVQAAPAPSGLADGLCTAAGDRDDDRPAGSLPARFDCCTQGCSMLGGLGLPAQLSADVSPQPFARSATSHVRVARWPGAGVRREPRTARGPPSV</sequence>
<gene>
    <name evidence="1" type="ORF">D9R14_17190</name>
</gene>
<dbReference type="OrthoDB" id="7365878at2"/>
<evidence type="ECO:0008006" key="3">
    <source>
        <dbReference type="Google" id="ProtNLM"/>
    </source>
</evidence>
<reference evidence="1 2" key="1">
    <citation type="submission" date="2018-10" db="EMBL/GenBank/DDBJ databases">
        <title>Xanthobacter tagetidis genome sequencing and assembly.</title>
        <authorList>
            <person name="Maclea K.S."/>
            <person name="Goen A.E."/>
            <person name="Fatima S.A."/>
        </authorList>
    </citation>
    <scope>NUCLEOTIDE SEQUENCE [LARGE SCALE GENOMIC DNA]</scope>
    <source>
        <strain evidence="1 2">ATCC 700314</strain>
    </source>
</reference>
<dbReference type="EMBL" id="RCTF01000016">
    <property type="protein sequence ID" value="RLP75114.1"/>
    <property type="molecule type" value="Genomic_DNA"/>
</dbReference>
<accession>A0A3L7A4U1</accession>